<name>A0ABU6R3H8_9FABA</name>
<evidence type="ECO:0000313" key="3">
    <source>
        <dbReference type="Proteomes" id="UP001341840"/>
    </source>
</evidence>
<accession>A0ABU6R3H8</accession>
<evidence type="ECO:0000313" key="2">
    <source>
        <dbReference type="EMBL" id="MED6118152.1"/>
    </source>
</evidence>
<evidence type="ECO:0000256" key="1">
    <source>
        <dbReference type="SAM" id="MobiDB-lite"/>
    </source>
</evidence>
<dbReference type="EMBL" id="JASCZI010030209">
    <property type="protein sequence ID" value="MED6118152.1"/>
    <property type="molecule type" value="Genomic_DNA"/>
</dbReference>
<gene>
    <name evidence="2" type="ORF">PIB30_000134</name>
</gene>
<proteinExistence type="predicted"/>
<protein>
    <submittedName>
        <fullName evidence="2">Uncharacterized protein</fullName>
    </submittedName>
</protein>
<reference evidence="2 3" key="1">
    <citation type="journal article" date="2023" name="Plants (Basel)">
        <title>Bridging the Gap: Combining Genomics and Transcriptomics Approaches to Understand Stylosanthes scabra, an Orphan Legume from the Brazilian Caatinga.</title>
        <authorList>
            <person name="Ferreira-Neto J.R.C."/>
            <person name="da Silva M.D."/>
            <person name="Binneck E."/>
            <person name="de Melo N.F."/>
            <person name="da Silva R.H."/>
            <person name="de Melo A.L.T.M."/>
            <person name="Pandolfi V."/>
            <person name="Bustamante F.O."/>
            <person name="Brasileiro-Vidal A.C."/>
            <person name="Benko-Iseppon A.M."/>
        </authorList>
    </citation>
    <scope>NUCLEOTIDE SEQUENCE [LARGE SCALE GENOMIC DNA]</scope>
    <source>
        <tissue evidence="2">Leaves</tissue>
    </source>
</reference>
<dbReference type="Proteomes" id="UP001341840">
    <property type="component" value="Unassembled WGS sequence"/>
</dbReference>
<comment type="caution">
    <text evidence="2">The sequence shown here is derived from an EMBL/GenBank/DDBJ whole genome shotgun (WGS) entry which is preliminary data.</text>
</comment>
<feature type="region of interest" description="Disordered" evidence="1">
    <location>
        <begin position="1"/>
        <end position="23"/>
    </location>
</feature>
<sequence>MSEASNRVKTSSEHSDSEISETEQPLTLYLMTPYYMCGFQLDPNPRQPPQSSDPSIKVSIDFFGASYPIRMGIVKFDTKLWFFGGVSGFPHADLNSNGTSPNLRVFELDQSNGCLFPADEFPNLRSPKRQPIVVRFGDKIFVHHVTDFGPRNLPPVLECLHVPSKTWETIPLV</sequence>
<organism evidence="2 3">
    <name type="scientific">Stylosanthes scabra</name>
    <dbReference type="NCBI Taxonomy" id="79078"/>
    <lineage>
        <taxon>Eukaryota</taxon>
        <taxon>Viridiplantae</taxon>
        <taxon>Streptophyta</taxon>
        <taxon>Embryophyta</taxon>
        <taxon>Tracheophyta</taxon>
        <taxon>Spermatophyta</taxon>
        <taxon>Magnoliopsida</taxon>
        <taxon>eudicotyledons</taxon>
        <taxon>Gunneridae</taxon>
        <taxon>Pentapetalae</taxon>
        <taxon>rosids</taxon>
        <taxon>fabids</taxon>
        <taxon>Fabales</taxon>
        <taxon>Fabaceae</taxon>
        <taxon>Papilionoideae</taxon>
        <taxon>50 kb inversion clade</taxon>
        <taxon>dalbergioids sensu lato</taxon>
        <taxon>Dalbergieae</taxon>
        <taxon>Pterocarpus clade</taxon>
        <taxon>Stylosanthes</taxon>
    </lineage>
</organism>
<keyword evidence="3" id="KW-1185">Reference proteome</keyword>